<evidence type="ECO:0000256" key="1">
    <source>
        <dbReference type="SAM" id="MobiDB-lite"/>
    </source>
</evidence>
<gene>
    <name evidence="2" type="ORF">SORBI_3010G267650</name>
</gene>
<sequence length="95" mass="10262">MTSPCRTRRNACDDRAALVRSRWRTRPPRNPASTTPSSKLVPPAAGRPRQAARDATPATPTPASGTGPCKSETWKGSQSFLPYVSEDTLPARLQS</sequence>
<protein>
    <submittedName>
        <fullName evidence="2">Uncharacterized protein</fullName>
    </submittedName>
</protein>
<reference evidence="3" key="2">
    <citation type="journal article" date="2018" name="Plant J.">
        <title>The Sorghum bicolor reference genome: improved assembly, gene annotations, a transcriptome atlas, and signatures of genome organization.</title>
        <authorList>
            <person name="McCormick R.F."/>
            <person name="Truong S.K."/>
            <person name="Sreedasyam A."/>
            <person name="Jenkins J."/>
            <person name="Shu S."/>
            <person name="Sims D."/>
            <person name="Kennedy M."/>
            <person name="Amirebrahimi M."/>
            <person name="Weers B.D."/>
            <person name="McKinley B."/>
            <person name="Mattison A."/>
            <person name="Morishige D.T."/>
            <person name="Grimwood J."/>
            <person name="Schmutz J."/>
            <person name="Mullet J.E."/>
        </authorList>
    </citation>
    <scope>NUCLEOTIDE SEQUENCE [LARGE SCALE GENOMIC DNA]</scope>
    <source>
        <strain evidence="3">cv. BTx623</strain>
    </source>
</reference>
<feature type="compositionally biased region" description="Low complexity" evidence="1">
    <location>
        <begin position="42"/>
        <end position="63"/>
    </location>
</feature>
<reference evidence="2 3" key="1">
    <citation type="journal article" date="2009" name="Nature">
        <title>The Sorghum bicolor genome and the diversification of grasses.</title>
        <authorList>
            <person name="Paterson A.H."/>
            <person name="Bowers J.E."/>
            <person name="Bruggmann R."/>
            <person name="Dubchak I."/>
            <person name="Grimwood J."/>
            <person name="Gundlach H."/>
            <person name="Haberer G."/>
            <person name="Hellsten U."/>
            <person name="Mitros T."/>
            <person name="Poliakov A."/>
            <person name="Schmutz J."/>
            <person name="Spannagl M."/>
            <person name="Tang H."/>
            <person name="Wang X."/>
            <person name="Wicker T."/>
            <person name="Bharti A.K."/>
            <person name="Chapman J."/>
            <person name="Feltus F.A."/>
            <person name="Gowik U."/>
            <person name="Grigoriev I.V."/>
            <person name="Lyons E."/>
            <person name="Maher C.A."/>
            <person name="Martis M."/>
            <person name="Narechania A."/>
            <person name="Otillar R.P."/>
            <person name="Penning B.W."/>
            <person name="Salamov A.A."/>
            <person name="Wang Y."/>
            <person name="Zhang L."/>
            <person name="Carpita N.C."/>
            <person name="Freeling M."/>
            <person name="Gingle A.R."/>
            <person name="Hash C.T."/>
            <person name="Keller B."/>
            <person name="Klein P."/>
            <person name="Kresovich S."/>
            <person name="McCann M.C."/>
            <person name="Ming R."/>
            <person name="Peterson D.G."/>
            <person name="Mehboob-ur-Rahman"/>
            <person name="Ware D."/>
            <person name="Westhoff P."/>
            <person name="Mayer K.F."/>
            <person name="Messing J."/>
            <person name="Rokhsar D.S."/>
        </authorList>
    </citation>
    <scope>NUCLEOTIDE SEQUENCE [LARGE SCALE GENOMIC DNA]</scope>
    <source>
        <strain evidence="3">cv. BTx623</strain>
    </source>
</reference>
<organism evidence="2 3">
    <name type="scientific">Sorghum bicolor</name>
    <name type="common">Sorghum</name>
    <name type="synonym">Sorghum vulgare</name>
    <dbReference type="NCBI Taxonomy" id="4558"/>
    <lineage>
        <taxon>Eukaryota</taxon>
        <taxon>Viridiplantae</taxon>
        <taxon>Streptophyta</taxon>
        <taxon>Embryophyta</taxon>
        <taxon>Tracheophyta</taxon>
        <taxon>Spermatophyta</taxon>
        <taxon>Magnoliopsida</taxon>
        <taxon>Liliopsida</taxon>
        <taxon>Poales</taxon>
        <taxon>Poaceae</taxon>
        <taxon>PACMAD clade</taxon>
        <taxon>Panicoideae</taxon>
        <taxon>Andropogonodae</taxon>
        <taxon>Andropogoneae</taxon>
        <taxon>Sorghinae</taxon>
        <taxon>Sorghum</taxon>
    </lineage>
</organism>
<keyword evidence="3" id="KW-1185">Reference proteome</keyword>
<dbReference type="InParanoid" id="A0A1W0VV25"/>
<dbReference type="Gramene" id="OQU77114">
    <property type="protein sequence ID" value="OQU77114"/>
    <property type="gene ID" value="SORBI_3010G267650"/>
</dbReference>
<feature type="region of interest" description="Disordered" evidence="1">
    <location>
        <begin position="1"/>
        <end position="75"/>
    </location>
</feature>
<evidence type="ECO:0000313" key="2">
    <source>
        <dbReference type="EMBL" id="OQU77114.1"/>
    </source>
</evidence>
<name>A0A1W0VV25_SORBI</name>
<dbReference type="AlphaFoldDB" id="A0A1W0VV25"/>
<accession>A0A1W0VV25</accession>
<dbReference type="EMBL" id="CM000769">
    <property type="protein sequence ID" value="OQU77114.1"/>
    <property type="molecule type" value="Genomic_DNA"/>
</dbReference>
<proteinExistence type="predicted"/>
<evidence type="ECO:0000313" key="3">
    <source>
        <dbReference type="Proteomes" id="UP000000768"/>
    </source>
</evidence>
<dbReference type="Proteomes" id="UP000000768">
    <property type="component" value="Chromosome 10"/>
</dbReference>